<dbReference type="AlphaFoldDB" id="A0A2A5WA61"/>
<dbReference type="Proteomes" id="UP000219329">
    <property type="component" value="Unassembled WGS sequence"/>
</dbReference>
<reference evidence="2 3" key="1">
    <citation type="submission" date="2017-08" db="EMBL/GenBank/DDBJ databases">
        <title>Fine stratification of microbial communities through a metagenomic profile of the photic zone.</title>
        <authorList>
            <person name="Haro-Moreno J.M."/>
            <person name="Lopez-Perez M."/>
            <person name="De La Torre J."/>
            <person name="Picazo A."/>
            <person name="Camacho A."/>
            <person name="Rodriguez-Valera F."/>
        </authorList>
    </citation>
    <scope>NUCLEOTIDE SEQUENCE [LARGE SCALE GENOMIC DNA]</scope>
    <source>
        <strain evidence="2">MED-G28</strain>
    </source>
</reference>
<feature type="transmembrane region" description="Helical" evidence="1">
    <location>
        <begin position="56"/>
        <end position="74"/>
    </location>
</feature>
<keyword evidence="1" id="KW-0472">Membrane</keyword>
<feature type="transmembrane region" description="Helical" evidence="1">
    <location>
        <begin position="138"/>
        <end position="157"/>
    </location>
</feature>
<keyword evidence="1" id="KW-1133">Transmembrane helix</keyword>
<keyword evidence="1" id="KW-0812">Transmembrane</keyword>
<protein>
    <submittedName>
        <fullName evidence="2">Uncharacterized protein</fullName>
    </submittedName>
</protein>
<name>A0A2A5WA61_9GAMM</name>
<dbReference type="EMBL" id="NTJZ01000009">
    <property type="protein sequence ID" value="PDH33369.1"/>
    <property type="molecule type" value="Genomic_DNA"/>
</dbReference>
<sequence>MTNFKFFGISGLFQAPVLTAGHRFLGVAALLGACFVVTHLVTVVVTCVVDGFNWGINAWILDIMGFIAAFYFAIQCGLSSNSKSVDFRKKNSWICAWAVITIGARILDILMLFGVVIWSEIYVTPEGPTLWSNVVSEVIFGMAFTVTALLGSLMLLISPQDVDPTQIESELK</sequence>
<feature type="transmembrane region" description="Helical" evidence="1">
    <location>
        <begin position="94"/>
        <end position="118"/>
    </location>
</feature>
<accession>A0A2A5WA61</accession>
<proteinExistence type="predicted"/>
<gene>
    <name evidence="2" type="ORF">CNF02_09280</name>
</gene>
<feature type="transmembrane region" description="Helical" evidence="1">
    <location>
        <begin position="24"/>
        <end position="44"/>
    </location>
</feature>
<evidence type="ECO:0000313" key="2">
    <source>
        <dbReference type="EMBL" id="PDH33369.1"/>
    </source>
</evidence>
<evidence type="ECO:0000256" key="1">
    <source>
        <dbReference type="SAM" id="Phobius"/>
    </source>
</evidence>
<dbReference type="PROSITE" id="PS51257">
    <property type="entry name" value="PROKAR_LIPOPROTEIN"/>
    <property type="match status" value="1"/>
</dbReference>
<organism evidence="2 3">
    <name type="scientific">OM182 bacterium MED-G28</name>
    <dbReference type="NCBI Taxonomy" id="1986256"/>
    <lineage>
        <taxon>Bacteria</taxon>
        <taxon>Pseudomonadati</taxon>
        <taxon>Pseudomonadota</taxon>
        <taxon>Gammaproteobacteria</taxon>
        <taxon>OMG group</taxon>
        <taxon>OM182 clade</taxon>
    </lineage>
</organism>
<comment type="caution">
    <text evidence="2">The sequence shown here is derived from an EMBL/GenBank/DDBJ whole genome shotgun (WGS) entry which is preliminary data.</text>
</comment>
<evidence type="ECO:0000313" key="3">
    <source>
        <dbReference type="Proteomes" id="UP000219329"/>
    </source>
</evidence>